<proteinExistence type="predicted"/>
<name>A0A543CHH2_9ACTN</name>
<evidence type="ECO:0000313" key="2">
    <source>
        <dbReference type="EMBL" id="TQL96553.1"/>
    </source>
</evidence>
<dbReference type="OrthoDB" id="2082416at2"/>
<feature type="region of interest" description="Disordered" evidence="1">
    <location>
        <begin position="298"/>
        <end position="323"/>
    </location>
</feature>
<gene>
    <name evidence="2" type="ORF">FB559_2092</name>
</gene>
<evidence type="ECO:0000313" key="3">
    <source>
        <dbReference type="Proteomes" id="UP000316096"/>
    </source>
</evidence>
<dbReference type="InterPro" id="IPR043519">
    <property type="entry name" value="NT_sf"/>
</dbReference>
<sequence length="323" mass="34828">MGLVKAFDDYQDSVNADIEQVRLARARRDVFKKALGAEDDVEEVFGSGSLARSTQLAPIHDVDLVVVFDADAHPTWGTAGDAAQEALSHLGGKVHVLLGATHGTVDQLVRLADPRNHAVKCFLDDPEDPDAFTVDAMPALRQPDNTLLIPEVTSRDWVSADPEYLINEVAKRQVKWPYFRPMVRVLKNWRLGVPVEGKIKSLVMEILALDCLPTAGSRPEALRAFFSAAAVRVNEPITDPADLCGEIQPDLDRVGLRDALNEASELATQACAAAANGATDDALQVWAQLFGTDFPAPAKKQTSPSVAAPALITSRPVKDAPQG</sequence>
<keyword evidence="3" id="KW-1185">Reference proteome</keyword>
<evidence type="ECO:0008006" key="4">
    <source>
        <dbReference type="Google" id="ProtNLM"/>
    </source>
</evidence>
<organism evidence="2 3">
    <name type="scientific">Actinoallomurus bryophytorum</name>
    <dbReference type="NCBI Taxonomy" id="1490222"/>
    <lineage>
        <taxon>Bacteria</taxon>
        <taxon>Bacillati</taxon>
        <taxon>Actinomycetota</taxon>
        <taxon>Actinomycetes</taxon>
        <taxon>Streptosporangiales</taxon>
        <taxon>Thermomonosporaceae</taxon>
        <taxon>Actinoallomurus</taxon>
    </lineage>
</organism>
<evidence type="ECO:0000256" key="1">
    <source>
        <dbReference type="SAM" id="MobiDB-lite"/>
    </source>
</evidence>
<dbReference type="AlphaFoldDB" id="A0A543CHH2"/>
<dbReference type="SUPFAM" id="SSF81301">
    <property type="entry name" value="Nucleotidyltransferase"/>
    <property type="match status" value="1"/>
</dbReference>
<dbReference type="RefSeq" id="WP_141955397.1">
    <property type="nucleotide sequence ID" value="NZ_VFOZ01000001.1"/>
</dbReference>
<dbReference type="EMBL" id="VFOZ01000001">
    <property type="protein sequence ID" value="TQL96553.1"/>
    <property type="molecule type" value="Genomic_DNA"/>
</dbReference>
<protein>
    <recommendedName>
        <fullName evidence="4">Nucleotidyltransferase-like protein</fullName>
    </recommendedName>
</protein>
<accession>A0A543CHH2</accession>
<comment type="caution">
    <text evidence="2">The sequence shown here is derived from an EMBL/GenBank/DDBJ whole genome shotgun (WGS) entry which is preliminary data.</text>
</comment>
<dbReference type="Proteomes" id="UP000316096">
    <property type="component" value="Unassembled WGS sequence"/>
</dbReference>
<reference evidence="2 3" key="1">
    <citation type="submission" date="2019-06" db="EMBL/GenBank/DDBJ databases">
        <title>Sequencing the genomes of 1000 actinobacteria strains.</title>
        <authorList>
            <person name="Klenk H.-P."/>
        </authorList>
    </citation>
    <scope>NUCLEOTIDE SEQUENCE [LARGE SCALE GENOMIC DNA]</scope>
    <source>
        <strain evidence="2 3">DSM 102200</strain>
    </source>
</reference>